<evidence type="ECO:0000256" key="2">
    <source>
        <dbReference type="SAM" id="Phobius"/>
    </source>
</evidence>
<accession>A0A6C0FET2</accession>
<keyword evidence="2" id="KW-0472">Membrane</keyword>
<evidence type="ECO:0000256" key="1">
    <source>
        <dbReference type="SAM" id="Coils"/>
    </source>
</evidence>
<feature type="transmembrane region" description="Helical" evidence="2">
    <location>
        <begin position="46"/>
        <end position="63"/>
    </location>
</feature>
<feature type="coiled-coil region" evidence="1">
    <location>
        <begin position="130"/>
        <end position="164"/>
    </location>
</feature>
<sequence>MTVIYISFMFITFSGIAFWREKYGLHDPTVPTRDSIDSRVKYGNRALSLLHIITFLSGALYPLEKENIGFISFTFSSLFLVGSQIILQIILVILSEYIVHYDKKFSLFVADRYEANTILKESLDACGADLIQARKDNSNLQNRIIILKDEIENESARNKILENIIDTKNKDIYRLYNRLDDVKDEKKEITKTLLEIIESNSKHILEGDYIVMMDLLKKLHE</sequence>
<dbReference type="AlphaFoldDB" id="A0A6C0FET2"/>
<name>A0A6C0FET2_9ZZZZ</name>
<feature type="transmembrane region" description="Helical" evidence="2">
    <location>
        <begin position="69"/>
        <end position="94"/>
    </location>
</feature>
<proteinExistence type="predicted"/>
<keyword evidence="1" id="KW-0175">Coiled coil</keyword>
<organism evidence="3">
    <name type="scientific">viral metagenome</name>
    <dbReference type="NCBI Taxonomy" id="1070528"/>
    <lineage>
        <taxon>unclassified sequences</taxon>
        <taxon>metagenomes</taxon>
        <taxon>organismal metagenomes</taxon>
    </lineage>
</organism>
<reference evidence="3" key="1">
    <citation type="journal article" date="2020" name="Nature">
        <title>Giant virus diversity and host interactions through global metagenomics.</title>
        <authorList>
            <person name="Schulz F."/>
            <person name="Roux S."/>
            <person name="Paez-Espino D."/>
            <person name="Jungbluth S."/>
            <person name="Walsh D.A."/>
            <person name="Denef V.J."/>
            <person name="McMahon K.D."/>
            <person name="Konstantinidis K.T."/>
            <person name="Eloe-Fadrosh E.A."/>
            <person name="Kyrpides N.C."/>
            <person name="Woyke T."/>
        </authorList>
    </citation>
    <scope>NUCLEOTIDE SEQUENCE</scope>
    <source>
        <strain evidence="3">GVMAG-S-ERX556126-94</strain>
    </source>
</reference>
<evidence type="ECO:0000313" key="3">
    <source>
        <dbReference type="EMBL" id="QHT38999.1"/>
    </source>
</evidence>
<keyword evidence="2" id="KW-0812">Transmembrane</keyword>
<keyword evidence="2" id="KW-1133">Transmembrane helix</keyword>
<protein>
    <submittedName>
        <fullName evidence="3">Uncharacterized protein</fullName>
    </submittedName>
</protein>
<dbReference type="EMBL" id="MN738838">
    <property type="protein sequence ID" value="QHT38999.1"/>
    <property type="molecule type" value="Genomic_DNA"/>
</dbReference>